<evidence type="ECO:0000256" key="5">
    <source>
        <dbReference type="SAM" id="MobiDB-lite"/>
    </source>
</evidence>
<dbReference type="Gene3D" id="3.30.40.10">
    <property type="entry name" value="Zinc/RING finger domain, C3HC4 (zinc finger)"/>
    <property type="match status" value="1"/>
</dbReference>
<dbReference type="OrthoDB" id="6112405at2759"/>
<dbReference type="SUPFAM" id="SSF57845">
    <property type="entry name" value="B-box zinc-binding domain"/>
    <property type="match status" value="1"/>
</dbReference>
<name>A0A9D4GUT2_DREPO</name>
<dbReference type="AlphaFoldDB" id="A0A9D4GUT2"/>
<dbReference type="Pfam" id="PF00643">
    <property type="entry name" value="zf-B_box"/>
    <property type="match status" value="1"/>
</dbReference>
<dbReference type="GO" id="GO:0008270">
    <property type="term" value="F:zinc ion binding"/>
    <property type="evidence" value="ECO:0007669"/>
    <property type="project" value="UniProtKB-KW"/>
</dbReference>
<reference evidence="8" key="2">
    <citation type="submission" date="2020-11" db="EMBL/GenBank/DDBJ databases">
        <authorList>
            <person name="McCartney M.A."/>
            <person name="Auch B."/>
            <person name="Kono T."/>
            <person name="Mallez S."/>
            <person name="Becker A."/>
            <person name="Gohl D.M."/>
            <person name="Silverstein K.A.T."/>
            <person name="Koren S."/>
            <person name="Bechman K.B."/>
            <person name="Herman A."/>
            <person name="Abrahante J.E."/>
            <person name="Garbe J."/>
        </authorList>
    </citation>
    <scope>NUCLEOTIDE SEQUENCE</scope>
    <source>
        <strain evidence="8">Duluth1</strain>
        <tissue evidence="8">Whole animal</tissue>
    </source>
</reference>
<feature type="domain" description="B box-type" evidence="7">
    <location>
        <begin position="81"/>
        <end position="128"/>
    </location>
</feature>
<keyword evidence="3" id="KW-0862">Zinc</keyword>
<evidence type="ECO:0000259" key="6">
    <source>
        <dbReference type="PROSITE" id="PS50089"/>
    </source>
</evidence>
<keyword evidence="1" id="KW-0479">Metal-binding</keyword>
<dbReference type="InterPro" id="IPR018957">
    <property type="entry name" value="Znf_C3HC4_RING-type"/>
</dbReference>
<dbReference type="SUPFAM" id="SSF63829">
    <property type="entry name" value="Calcium-dependent phosphotriesterase"/>
    <property type="match status" value="1"/>
</dbReference>
<accession>A0A9D4GUT2</accession>
<evidence type="ECO:0000256" key="3">
    <source>
        <dbReference type="ARBA" id="ARBA00022833"/>
    </source>
</evidence>
<reference evidence="8" key="1">
    <citation type="journal article" date="2019" name="bioRxiv">
        <title>The Genome of the Zebra Mussel, Dreissena polymorpha: A Resource for Invasive Species Research.</title>
        <authorList>
            <person name="McCartney M.A."/>
            <person name="Auch B."/>
            <person name="Kono T."/>
            <person name="Mallez S."/>
            <person name="Zhang Y."/>
            <person name="Obille A."/>
            <person name="Becker A."/>
            <person name="Abrahante J.E."/>
            <person name="Garbe J."/>
            <person name="Badalamenti J.P."/>
            <person name="Herman A."/>
            <person name="Mangelson H."/>
            <person name="Liachko I."/>
            <person name="Sullivan S."/>
            <person name="Sone E.D."/>
            <person name="Koren S."/>
            <person name="Silverstein K.A.T."/>
            <person name="Beckman K.B."/>
            <person name="Gohl D.M."/>
        </authorList>
    </citation>
    <scope>NUCLEOTIDE SEQUENCE</scope>
    <source>
        <strain evidence="8">Duluth1</strain>
        <tissue evidence="8">Whole animal</tissue>
    </source>
</reference>
<dbReference type="PANTHER" id="PTHR25462">
    <property type="entry name" value="BONUS, ISOFORM C-RELATED"/>
    <property type="match status" value="1"/>
</dbReference>
<proteinExistence type="predicted"/>
<sequence>MDRCPLCFGTFQKPKLLPCLDTMCFTCLDEYVLKHARASGTFPCPVCGLELPVPDGGVSKFDDNQHIKVEQTLERAQAAHGGHVPCEVCEEKKDATQRCIDCEQNFCGACSRAHLRLNVARTHALVSLAGPEGRHFLMTTGYCEKHKNEELTFYCRTCQYPVCMRCRLTTHEDHTTEDLVDFASRTRRDLKVALDENKGFRFHMLNEIEELRVYAEKTNEAKNEITKLVSGRREQFHKAIDRVCDAMLSKLETEVEREQERVVEDKDAVERDMLTLSQKIATANQMADFGSDIEVVRCRQDIIGSLKLAKKEVPLSMTGIKLNIEFTFQTQAEMSLRYLVGRLSTDLTPPRYISVSEVATFRVENTSDVINSICPSMDDKCWVACGWKSEVFLFDRFGQRVRTKSLGRDVDCLAIDSDGNAYVSCREEHSVKRFDRNFRRRMATLNIEYPRGIATTNDNKLVICVNKTTTYFDYDPSHENRVLKLGPDGDESKELKNPALCFMYPIRVAVNINDELCVSDNLKHAVLFLRPNGELKSVYDGYRKTDDITLVKTPTRANLRTAHSSTSRTGTVSFKLPESRKEQDGPLESTPKSIMDKSHLQLNNSPKTVQASDQALAPINYSYESTFDSSVTIESTVKNDDADAGKNNAPVPAYIKALSGMTGAMETASVTDVDSEEDFAPYLPPFDPRGIACDKYGHVIVCDYSSNMVHLLDKHGRFLMYLLTEADGIFGPTSVAVDRAGFLWVGGGDATVKIYRYIDFENI</sequence>
<dbReference type="InterPro" id="IPR047153">
    <property type="entry name" value="TRIM45/56/19-like"/>
</dbReference>
<feature type="domain" description="B box-type" evidence="7">
    <location>
        <begin position="138"/>
        <end position="179"/>
    </location>
</feature>
<dbReference type="Pfam" id="PF00097">
    <property type="entry name" value="zf-C3HC4"/>
    <property type="match status" value="1"/>
</dbReference>
<evidence type="ECO:0000256" key="1">
    <source>
        <dbReference type="ARBA" id="ARBA00022723"/>
    </source>
</evidence>
<dbReference type="InterPro" id="IPR001841">
    <property type="entry name" value="Znf_RING"/>
</dbReference>
<dbReference type="Gene3D" id="2.120.10.30">
    <property type="entry name" value="TolB, C-terminal domain"/>
    <property type="match status" value="2"/>
</dbReference>
<keyword evidence="9" id="KW-1185">Reference proteome</keyword>
<dbReference type="Gene3D" id="3.30.160.60">
    <property type="entry name" value="Classic Zinc Finger"/>
    <property type="match status" value="1"/>
</dbReference>
<dbReference type="CDD" id="cd19756">
    <property type="entry name" value="Bbox2"/>
    <property type="match status" value="1"/>
</dbReference>
<comment type="caution">
    <text evidence="8">The sequence shown here is derived from an EMBL/GenBank/DDBJ whole genome shotgun (WGS) entry which is preliminary data.</text>
</comment>
<gene>
    <name evidence="8" type="ORF">DPMN_123723</name>
</gene>
<evidence type="ECO:0000256" key="4">
    <source>
        <dbReference type="PROSITE-ProRule" id="PRU00024"/>
    </source>
</evidence>
<dbReference type="PROSITE" id="PS50089">
    <property type="entry name" value="ZF_RING_2"/>
    <property type="match status" value="1"/>
</dbReference>
<dbReference type="InterPro" id="IPR011042">
    <property type="entry name" value="6-blade_b-propeller_TolB-like"/>
</dbReference>
<evidence type="ECO:0000313" key="8">
    <source>
        <dbReference type="EMBL" id="KAH3821955.1"/>
    </source>
</evidence>
<organism evidence="8 9">
    <name type="scientific">Dreissena polymorpha</name>
    <name type="common">Zebra mussel</name>
    <name type="synonym">Mytilus polymorpha</name>
    <dbReference type="NCBI Taxonomy" id="45954"/>
    <lineage>
        <taxon>Eukaryota</taxon>
        <taxon>Metazoa</taxon>
        <taxon>Spiralia</taxon>
        <taxon>Lophotrochozoa</taxon>
        <taxon>Mollusca</taxon>
        <taxon>Bivalvia</taxon>
        <taxon>Autobranchia</taxon>
        <taxon>Heteroconchia</taxon>
        <taxon>Euheterodonta</taxon>
        <taxon>Imparidentia</taxon>
        <taxon>Neoheterodontei</taxon>
        <taxon>Myida</taxon>
        <taxon>Dreissenoidea</taxon>
        <taxon>Dreissenidae</taxon>
        <taxon>Dreissena</taxon>
    </lineage>
</organism>
<evidence type="ECO:0000313" key="9">
    <source>
        <dbReference type="Proteomes" id="UP000828390"/>
    </source>
</evidence>
<dbReference type="SMART" id="SM00336">
    <property type="entry name" value="BBOX"/>
    <property type="match status" value="2"/>
</dbReference>
<dbReference type="Gene3D" id="4.10.830.40">
    <property type="match status" value="1"/>
</dbReference>
<dbReference type="PANTHER" id="PTHR25462:SF291">
    <property type="entry name" value="E3 UBIQUITIN-PROTEIN LIGASE TRIM45"/>
    <property type="match status" value="1"/>
</dbReference>
<dbReference type="PROSITE" id="PS50119">
    <property type="entry name" value="ZF_BBOX"/>
    <property type="match status" value="2"/>
</dbReference>
<evidence type="ECO:0000259" key="7">
    <source>
        <dbReference type="PROSITE" id="PS50119"/>
    </source>
</evidence>
<dbReference type="GO" id="GO:0061630">
    <property type="term" value="F:ubiquitin protein ligase activity"/>
    <property type="evidence" value="ECO:0007669"/>
    <property type="project" value="TreeGrafter"/>
</dbReference>
<keyword evidence="2 4" id="KW-0863">Zinc-finger</keyword>
<dbReference type="InterPro" id="IPR013083">
    <property type="entry name" value="Znf_RING/FYVE/PHD"/>
</dbReference>
<feature type="region of interest" description="Disordered" evidence="5">
    <location>
        <begin position="559"/>
        <end position="594"/>
    </location>
</feature>
<dbReference type="Proteomes" id="UP000828390">
    <property type="component" value="Unassembled WGS sequence"/>
</dbReference>
<evidence type="ECO:0000256" key="2">
    <source>
        <dbReference type="ARBA" id="ARBA00022771"/>
    </source>
</evidence>
<dbReference type="SUPFAM" id="SSF57850">
    <property type="entry name" value="RING/U-box"/>
    <property type="match status" value="1"/>
</dbReference>
<dbReference type="EMBL" id="JAIWYP010000005">
    <property type="protein sequence ID" value="KAH3821955.1"/>
    <property type="molecule type" value="Genomic_DNA"/>
</dbReference>
<dbReference type="InterPro" id="IPR000315">
    <property type="entry name" value="Znf_B-box"/>
</dbReference>
<feature type="domain" description="RING-type" evidence="6">
    <location>
        <begin position="4"/>
        <end position="47"/>
    </location>
</feature>
<protein>
    <submittedName>
        <fullName evidence="8">Uncharacterized protein</fullName>
    </submittedName>
</protein>
<feature type="compositionally biased region" description="Polar residues" evidence="5">
    <location>
        <begin position="559"/>
        <end position="572"/>
    </location>
</feature>
<dbReference type="CDD" id="cd19757">
    <property type="entry name" value="Bbox1"/>
    <property type="match status" value="1"/>
</dbReference>